<dbReference type="GO" id="GO:0005524">
    <property type="term" value="F:ATP binding"/>
    <property type="evidence" value="ECO:0007669"/>
    <property type="project" value="InterPro"/>
</dbReference>
<dbReference type="AlphaFoldDB" id="S8DSX5"/>
<feature type="region of interest" description="Disordered" evidence="1">
    <location>
        <begin position="54"/>
        <end position="111"/>
    </location>
</feature>
<dbReference type="InParanoid" id="S8DSX5"/>
<name>S8DSX5_FOMSC</name>
<reference evidence="3 4" key="1">
    <citation type="journal article" date="2012" name="Science">
        <title>The Paleozoic origin of enzymatic lignin decomposition reconstructed from 31 fungal genomes.</title>
        <authorList>
            <person name="Floudas D."/>
            <person name="Binder M."/>
            <person name="Riley R."/>
            <person name="Barry K."/>
            <person name="Blanchette R.A."/>
            <person name="Henrissat B."/>
            <person name="Martinez A.T."/>
            <person name="Otillar R."/>
            <person name="Spatafora J.W."/>
            <person name="Yadav J.S."/>
            <person name="Aerts A."/>
            <person name="Benoit I."/>
            <person name="Boyd A."/>
            <person name="Carlson A."/>
            <person name="Copeland A."/>
            <person name="Coutinho P.M."/>
            <person name="de Vries R.P."/>
            <person name="Ferreira P."/>
            <person name="Findley K."/>
            <person name="Foster B."/>
            <person name="Gaskell J."/>
            <person name="Glotzer D."/>
            <person name="Gorecki P."/>
            <person name="Heitman J."/>
            <person name="Hesse C."/>
            <person name="Hori C."/>
            <person name="Igarashi K."/>
            <person name="Jurgens J.A."/>
            <person name="Kallen N."/>
            <person name="Kersten P."/>
            <person name="Kohler A."/>
            <person name="Kuees U."/>
            <person name="Kumar T.K.A."/>
            <person name="Kuo A."/>
            <person name="LaButti K."/>
            <person name="Larrondo L.F."/>
            <person name="Lindquist E."/>
            <person name="Ling A."/>
            <person name="Lombard V."/>
            <person name="Lucas S."/>
            <person name="Lundell T."/>
            <person name="Martin R."/>
            <person name="McLaughlin D.J."/>
            <person name="Morgenstern I."/>
            <person name="Morin E."/>
            <person name="Murat C."/>
            <person name="Nagy L.G."/>
            <person name="Nolan M."/>
            <person name="Ohm R.A."/>
            <person name="Patyshakuliyeva A."/>
            <person name="Rokas A."/>
            <person name="Ruiz-Duenas F.J."/>
            <person name="Sabat G."/>
            <person name="Salamov A."/>
            <person name="Samejima M."/>
            <person name="Schmutz J."/>
            <person name="Slot J.C."/>
            <person name="St John F."/>
            <person name="Stenlid J."/>
            <person name="Sun H."/>
            <person name="Sun S."/>
            <person name="Syed K."/>
            <person name="Tsang A."/>
            <person name="Wiebenga A."/>
            <person name="Young D."/>
            <person name="Pisabarro A."/>
            <person name="Eastwood D.C."/>
            <person name="Martin F."/>
            <person name="Cullen D."/>
            <person name="Grigoriev I.V."/>
            <person name="Hibbett D.S."/>
        </authorList>
    </citation>
    <scope>NUCLEOTIDE SEQUENCE</scope>
    <source>
        <strain evidence="4">FP-58527</strain>
    </source>
</reference>
<proteinExistence type="predicted"/>
<dbReference type="Proteomes" id="UP000015241">
    <property type="component" value="Unassembled WGS sequence"/>
</dbReference>
<dbReference type="HOGENOM" id="CLU_733692_0_0_1"/>
<dbReference type="PROSITE" id="PS50011">
    <property type="entry name" value="PROTEIN_KINASE_DOM"/>
    <property type="match status" value="1"/>
</dbReference>
<dbReference type="InterPro" id="IPR011009">
    <property type="entry name" value="Kinase-like_dom_sf"/>
</dbReference>
<evidence type="ECO:0000256" key="1">
    <source>
        <dbReference type="SAM" id="MobiDB-lite"/>
    </source>
</evidence>
<evidence type="ECO:0000313" key="3">
    <source>
        <dbReference type="EMBL" id="EPS96346.1"/>
    </source>
</evidence>
<evidence type="ECO:0000259" key="2">
    <source>
        <dbReference type="PROSITE" id="PS50011"/>
    </source>
</evidence>
<dbReference type="Gene3D" id="3.30.200.20">
    <property type="entry name" value="Phosphorylase Kinase, domain 1"/>
    <property type="match status" value="1"/>
</dbReference>
<dbReference type="GO" id="GO:0004672">
    <property type="term" value="F:protein kinase activity"/>
    <property type="evidence" value="ECO:0007669"/>
    <property type="project" value="InterPro"/>
</dbReference>
<dbReference type="OrthoDB" id="4062651at2759"/>
<dbReference type="InterPro" id="IPR000719">
    <property type="entry name" value="Prot_kinase_dom"/>
</dbReference>
<protein>
    <recommendedName>
        <fullName evidence="2">Protein kinase domain-containing protein</fullName>
    </recommendedName>
</protein>
<dbReference type="SUPFAM" id="SSF56112">
    <property type="entry name" value="Protein kinase-like (PK-like)"/>
    <property type="match status" value="1"/>
</dbReference>
<keyword evidence="4" id="KW-1185">Reference proteome</keyword>
<dbReference type="EMBL" id="KE504190">
    <property type="protein sequence ID" value="EPS96346.1"/>
    <property type="molecule type" value="Genomic_DNA"/>
</dbReference>
<gene>
    <name evidence="3" type="ORF">FOMPIDRAFT_115770</name>
</gene>
<sequence>MPAIRTRASQSSKSILLMPKRHQLRIPARTQRLHDVAFMPTGDPPSTFAFDAPHAVSTSQVPGAPTKASSKKLSQPQPSGDGALAHGQEESKLKGARTSTARVQGPAPSLSIDQTRGLREQLDWPSIELVGIICYDELFGDNGVEGPWSRLSRSAGSRGDDSTPVLPADCVGEAGSTDRDWNFREISSDKLTKLEKIGSGGFKDVYIGKFKGRRVAVAEFRGQLSEMDIKELKLLGDFNHPNIVKFASTILLGLPSVTSPRLGPEEHDRAAWAHLPAVLDGTCAENVQITTRDDVVSLARMLRHEPYLRQVMRFATIVSHPLDEALGTPYLGTFAVMLGSLMPNAESLELRDVTWRTGAIRPQDIACLAAFRSLRER</sequence>
<evidence type="ECO:0000313" key="4">
    <source>
        <dbReference type="Proteomes" id="UP000015241"/>
    </source>
</evidence>
<organism evidence="3 4">
    <name type="scientific">Fomitopsis schrenkii</name>
    <name type="common">Brown rot fungus</name>
    <dbReference type="NCBI Taxonomy" id="2126942"/>
    <lineage>
        <taxon>Eukaryota</taxon>
        <taxon>Fungi</taxon>
        <taxon>Dikarya</taxon>
        <taxon>Basidiomycota</taxon>
        <taxon>Agaricomycotina</taxon>
        <taxon>Agaricomycetes</taxon>
        <taxon>Polyporales</taxon>
        <taxon>Fomitopsis</taxon>
    </lineage>
</organism>
<accession>S8DSX5</accession>
<feature type="compositionally biased region" description="Polar residues" evidence="1">
    <location>
        <begin position="56"/>
        <end position="78"/>
    </location>
</feature>
<feature type="domain" description="Protein kinase" evidence="2">
    <location>
        <begin position="191"/>
        <end position="377"/>
    </location>
</feature>